<sequence>MKIVFMGTPAYAVETLKMLHQKYGVSLVVTQPDKKVGRAGKVEFSPVKQYAIENGLTLFQPIKMKLDYQPIIDIKPDLIVTAAYGQMIPKAVLDAGISVNLHGSILPKYRGGAPVQYAIRNGESETGVTLMYMAPKMDSGNIIATKAIPIEKTDTTDTLMAKLSVVAKELLDTHIQDIVAGNCPSIPQDETQVTFAYNLKPEDEVLNFNQTFEQIDSHLRSLLSQPGGSIFIHNTRIKVYEIAKSDIISTGVPGEILSDKKRFYIQALDSVVELIKIQPENKKIMEARDFLNGQKLFVKGDIVNNEEKSFI</sequence>
<dbReference type="InterPro" id="IPR041711">
    <property type="entry name" value="Met-tRNA-FMT_N"/>
</dbReference>
<protein>
    <recommendedName>
        <fullName evidence="2 5">Methionyl-tRNA formyltransferase</fullName>
        <ecNumber evidence="2 5">2.1.2.9</ecNumber>
    </recommendedName>
</protein>
<proteinExistence type="inferred from homology"/>
<keyword evidence="4 5" id="KW-0648">Protein biosynthesis</keyword>
<dbReference type="HAMAP" id="MF_00182">
    <property type="entry name" value="Formyl_trans"/>
    <property type="match status" value="1"/>
</dbReference>
<keyword evidence="3 5" id="KW-0808">Transferase</keyword>
<comment type="catalytic activity">
    <reaction evidence="5">
        <text>L-methionyl-tRNA(fMet) + (6R)-10-formyltetrahydrofolate = N-formyl-L-methionyl-tRNA(fMet) + (6S)-5,6,7,8-tetrahydrofolate + H(+)</text>
        <dbReference type="Rhea" id="RHEA:24380"/>
        <dbReference type="Rhea" id="RHEA-COMP:9952"/>
        <dbReference type="Rhea" id="RHEA-COMP:9953"/>
        <dbReference type="ChEBI" id="CHEBI:15378"/>
        <dbReference type="ChEBI" id="CHEBI:57453"/>
        <dbReference type="ChEBI" id="CHEBI:78530"/>
        <dbReference type="ChEBI" id="CHEBI:78844"/>
        <dbReference type="ChEBI" id="CHEBI:195366"/>
        <dbReference type="EC" id="2.1.2.9"/>
    </reaction>
</comment>
<evidence type="ECO:0000256" key="1">
    <source>
        <dbReference type="ARBA" id="ARBA00010699"/>
    </source>
</evidence>
<dbReference type="InterPro" id="IPR036477">
    <property type="entry name" value="Formyl_transf_N_sf"/>
</dbReference>
<reference evidence="9" key="1">
    <citation type="submission" date="2023-07" db="EMBL/GenBank/DDBJ databases">
        <title>Novel Mycoplasma species identified in domestic and wild animals.</title>
        <authorList>
            <person name="Volokhov D.V."/>
            <person name="Furtak V.A."/>
            <person name="Zagorodnyaya T.A."/>
        </authorList>
    </citation>
    <scope>NUCLEOTIDE SEQUENCE [LARGE SCALE GENOMIC DNA]</scope>
    <source>
        <strain evidence="9">92-19</strain>
    </source>
</reference>
<evidence type="ECO:0000313" key="9">
    <source>
        <dbReference type="Proteomes" id="UP001209076"/>
    </source>
</evidence>
<evidence type="ECO:0000256" key="2">
    <source>
        <dbReference type="ARBA" id="ARBA00012261"/>
    </source>
</evidence>
<dbReference type="Pfam" id="PF02911">
    <property type="entry name" value="Formyl_trans_C"/>
    <property type="match status" value="1"/>
</dbReference>
<accession>A0ABT2PW87</accession>
<dbReference type="PANTHER" id="PTHR11138">
    <property type="entry name" value="METHIONYL-TRNA FORMYLTRANSFERASE"/>
    <property type="match status" value="1"/>
</dbReference>
<dbReference type="InterPro" id="IPR002376">
    <property type="entry name" value="Formyl_transf_N"/>
</dbReference>
<evidence type="ECO:0000256" key="5">
    <source>
        <dbReference type="HAMAP-Rule" id="MF_00182"/>
    </source>
</evidence>
<comment type="function">
    <text evidence="5">Attaches a formyl group to the free amino group of methionyl-tRNA(fMet). The formyl group appears to play a dual role in the initiator identity of N-formylmethionyl-tRNA by promoting its recognition by IF2 and preventing the misappropriation of this tRNA by the elongation apparatus.</text>
</comment>
<dbReference type="InterPro" id="IPR005793">
    <property type="entry name" value="Formyl_trans_C"/>
</dbReference>
<dbReference type="InterPro" id="IPR044135">
    <property type="entry name" value="Met-tRNA-FMT_C"/>
</dbReference>
<dbReference type="InterPro" id="IPR011034">
    <property type="entry name" value="Formyl_transferase-like_C_sf"/>
</dbReference>
<comment type="caution">
    <text evidence="8">The sequence shown here is derived from an EMBL/GenBank/DDBJ whole genome shotgun (WGS) entry which is preliminary data.</text>
</comment>
<name>A0ABT2PW87_9MOLU</name>
<dbReference type="SUPFAM" id="SSF50486">
    <property type="entry name" value="FMT C-terminal domain-like"/>
    <property type="match status" value="1"/>
</dbReference>
<dbReference type="PANTHER" id="PTHR11138:SF5">
    <property type="entry name" value="METHIONYL-TRNA FORMYLTRANSFERASE, MITOCHONDRIAL"/>
    <property type="match status" value="1"/>
</dbReference>
<feature type="domain" description="Formyl transferase C-terminal" evidence="7">
    <location>
        <begin position="199"/>
        <end position="294"/>
    </location>
</feature>
<dbReference type="EC" id="2.1.2.9" evidence="2 5"/>
<evidence type="ECO:0000259" key="7">
    <source>
        <dbReference type="Pfam" id="PF02911"/>
    </source>
</evidence>
<organism evidence="8 9">
    <name type="scientific">Paracholeplasma vituli</name>
    <dbReference type="NCBI Taxonomy" id="69473"/>
    <lineage>
        <taxon>Bacteria</taxon>
        <taxon>Bacillati</taxon>
        <taxon>Mycoplasmatota</taxon>
        <taxon>Mollicutes</taxon>
        <taxon>Acholeplasmatales</taxon>
        <taxon>Acholeplasmataceae</taxon>
        <taxon>Paracholeplasma</taxon>
    </lineage>
</organism>
<dbReference type="InterPro" id="IPR005794">
    <property type="entry name" value="Fmt"/>
</dbReference>
<keyword evidence="9" id="KW-1185">Reference proteome</keyword>
<evidence type="ECO:0000259" key="6">
    <source>
        <dbReference type="Pfam" id="PF00551"/>
    </source>
</evidence>
<feature type="binding site" evidence="5">
    <location>
        <begin position="104"/>
        <end position="107"/>
    </location>
    <ligand>
        <name>(6S)-5,6,7,8-tetrahydrofolate</name>
        <dbReference type="ChEBI" id="CHEBI:57453"/>
    </ligand>
</feature>
<dbReference type="NCBIfam" id="TIGR00460">
    <property type="entry name" value="fmt"/>
    <property type="match status" value="1"/>
</dbReference>
<evidence type="ECO:0000256" key="3">
    <source>
        <dbReference type="ARBA" id="ARBA00022679"/>
    </source>
</evidence>
<dbReference type="Pfam" id="PF00551">
    <property type="entry name" value="Formyl_trans_N"/>
    <property type="match status" value="1"/>
</dbReference>
<dbReference type="CDD" id="cd08646">
    <property type="entry name" value="FMT_core_Met-tRNA-FMT_N"/>
    <property type="match status" value="1"/>
</dbReference>
<dbReference type="Proteomes" id="UP001209076">
    <property type="component" value="Unassembled WGS sequence"/>
</dbReference>
<evidence type="ECO:0000313" key="8">
    <source>
        <dbReference type="EMBL" id="MCU0104569.1"/>
    </source>
</evidence>
<dbReference type="GO" id="GO:0004479">
    <property type="term" value="F:methionyl-tRNA formyltransferase activity"/>
    <property type="evidence" value="ECO:0007669"/>
    <property type="project" value="UniProtKB-EC"/>
</dbReference>
<dbReference type="Gene3D" id="3.40.50.12230">
    <property type="match status" value="1"/>
</dbReference>
<comment type="similarity">
    <text evidence="1 5">Belongs to the Fmt family.</text>
</comment>
<dbReference type="EMBL" id="JAOEGN010000003">
    <property type="protein sequence ID" value="MCU0104569.1"/>
    <property type="molecule type" value="Genomic_DNA"/>
</dbReference>
<gene>
    <name evidence="5 8" type="primary">fmt</name>
    <name evidence="8" type="ORF">N7603_02750</name>
</gene>
<evidence type="ECO:0000256" key="4">
    <source>
        <dbReference type="ARBA" id="ARBA00022917"/>
    </source>
</evidence>
<dbReference type="RefSeq" id="WP_262095805.1">
    <property type="nucleotide sequence ID" value="NZ_JAOEGN010000003.1"/>
</dbReference>
<dbReference type="SUPFAM" id="SSF53328">
    <property type="entry name" value="Formyltransferase"/>
    <property type="match status" value="1"/>
</dbReference>
<feature type="domain" description="Formyl transferase N-terminal" evidence="6">
    <location>
        <begin position="1"/>
        <end position="171"/>
    </location>
</feature>
<dbReference type="CDD" id="cd08704">
    <property type="entry name" value="Met_tRNA_FMT_C"/>
    <property type="match status" value="1"/>
</dbReference>